<feature type="transmembrane region" description="Helical" evidence="1">
    <location>
        <begin position="88"/>
        <end position="110"/>
    </location>
</feature>
<feature type="transmembrane region" description="Helical" evidence="1">
    <location>
        <begin position="116"/>
        <end position="136"/>
    </location>
</feature>
<reference evidence="3" key="1">
    <citation type="submission" date="2025-08" db="UniProtKB">
        <authorList>
            <consortium name="RefSeq"/>
        </authorList>
    </citation>
    <scope>IDENTIFICATION</scope>
    <source>
        <strain evidence="3">11010-0011.00</strain>
        <tissue evidence="3">Whole body</tissue>
    </source>
</reference>
<dbReference type="GeneID" id="115626514"/>
<dbReference type="AlphaFoldDB" id="A0A6J2TQH1"/>
<keyword evidence="2" id="KW-1185">Reference proteome</keyword>
<accession>A0A6J2TQH1</accession>
<sequence>MNAGQQRNDEVVVVVMDPDLLRKFISQVYAYGTGFIIISCVLWLITSGVKINMFSLIPVHPMAYITVAFVFLVIFMCIPYIRYRTPWNWIFAIIIVLLVTLVGVYIMGFIPILEMGVGIIIAAVLMITLQCCGARFPKKMLPGIIIVAFTACLGLIVLVIMVILMAITDDNVLFMAA</sequence>
<feature type="transmembrane region" description="Helical" evidence="1">
    <location>
        <begin position="28"/>
        <end position="49"/>
    </location>
</feature>
<evidence type="ECO:0000313" key="2">
    <source>
        <dbReference type="Proteomes" id="UP000504634"/>
    </source>
</evidence>
<protein>
    <submittedName>
        <fullName evidence="3">Uncharacterized protein LOC115626514</fullName>
    </submittedName>
</protein>
<gene>
    <name evidence="3" type="primary">LOC115626514</name>
</gene>
<dbReference type="Proteomes" id="UP000504634">
    <property type="component" value="Unplaced"/>
</dbReference>
<feature type="transmembrane region" description="Helical" evidence="1">
    <location>
        <begin position="61"/>
        <end position="81"/>
    </location>
</feature>
<proteinExistence type="predicted"/>
<keyword evidence="1" id="KW-0472">Membrane</keyword>
<keyword evidence="1" id="KW-0812">Transmembrane</keyword>
<evidence type="ECO:0000256" key="1">
    <source>
        <dbReference type="SAM" id="Phobius"/>
    </source>
</evidence>
<keyword evidence="1" id="KW-1133">Transmembrane helix</keyword>
<organism evidence="2 3">
    <name type="scientific">Drosophila lebanonensis</name>
    <name type="common">Fruit fly</name>
    <name type="synonym">Scaptodrosophila lebanonensis</name>
    <dbReference type="NCBI Taxonomy" id="7225"/>
    <lineage>
        <taxon>Eukaryota</taxon>
        <taxon>Metazoa</taxon>
        <taxon>Ecdysozoa</taxon>
        <taxon>Arthropoda</taxon>
        <taxon>Hexapoda</taxon>
        <taxon>Insecta</taxon>
        <taxon>Pterygota</taxon>
        <taxon>Neoptera</taxon>
        <taxon>Endopterygota</taxon>
        <taxon>Diptera</taxon>
        <taxon>Brachycera</taxon>
        <taxon>Muscomorpha</taxon>
        <taxon>Ephydroidea</taxon>
        <taxon>Drosophilidae</taxon>
        <taxon>Scaptodrosophila</taxon>
    </lineage>
</organism>
<name>A0A6J2TQH1_DROLE</name>
<evidence type="ECO:0000313" key="3">
    <source>
        <dbReference type="RefSeq" id="XP_030377760.1"/>
    </source>
</evidence>
<feature type="transmembrane region" description="Helical" evidence="1">
    <location>
        <begin position="143"/>
        <end position="167"/>
    </location>
</feature>
<dbReference type="RefSeq" id="XP_030377760.1">
    <property type="nucleotide sequence ID" value="XM_030521900.1"/>
</dbReference>